<evidence type="ECO:0000313" key="1">
    <source>
        <dbReference type="EMBL" id="KAK3730406.1"/>
    </source>
</evidence>
<reference evidence="1" key="1">
    <citation type="journal article" date="2023" name="G3 (Bethesda)">
        <title>A reference genome for the long-term kleptoplast-retaining sea slug Elysia crispata morphotype clarki.</title>
        <authorList>
            <person name="Eastman K.E."/>
            <person name="Pendleton A.L."/>
            <person name="Shaikh M.A."/>
            <person name="Suttiyut T."/>
            <person name="Ogas R."/>
            <person name="Tomko P."/>
            <person name="Gavelis G."/>
            <person name="Widhalm J.R."/>
            <person name="Wisecaver J.H."/>
        </authorList>
    </citation>
    <scope>NUCLEOTIDE SEQUENCE</scope>
    <source>
        <strain evidence="1">ECLA1</strain>
    </source>
</reference>
<evidence type="ECO:0000313" key="2">
    <source>
        <dbReference type="Proteomes" id="UP001283361"/>
    </source>
</evidence>
<proteinExistence type="predicted"/>
<sequence length="69" mass="7976">MCARGVFSTKVSSQGRFNRGHFKEITSEDNLVVHSKVERRSGKMNTRRNKEAPLYEVVFESRNEESQIS</sequence>
<protein>
    <submittedName>
        <fullName evidence="1">Uncharacterized protein</fullName>
    </submittedName>
</protein>
<gene>
    <name evidence="1" type="ORF">RRG08_034729</name>
</gene>
<keyword evidence="2" id="KW-1185">Reference proteome</keyword>
<dbReference type="EMBL" id="JAWDGP010007081">
    <property type="protein sequence ID" value="KAK3730406.1"/>
    <property type="molecule type" value="Genomic_DNA"/>
</dbReference>
<accession>A0AAE0Y360</accession>
<dbReference type="AlphaFoldDB" id="A0AAE0Y360"/>
<dbReference type="Proteomes" id="UP001283361">
    <property type="component" value="Unassembled WGS sequence"/>
</dbReference>
<comment type="caution">
    <text evidence="1">The sequence shown here is derived from an EMBL/GenBank/DDBJ whole genome shotgun (WGS) entry which is preliminary data.</text>
</comment>
<name>A0AAE0Y360_9GAST</name>
<organism evidence="1 2">
    <name type="scientific">Elysia crispata</name>
    <name type="common">lettuce slug</name>
    <dbReference type="NCBI Taxonomy" id="231223"/>
    <lineage>
        <taxon>Eukaryota</taxon>
        <taxon>Metazoa</taxon>
        <taxon>Spiralia</taxon>
        <taxon>Lophotrochozoa</taxon>
        <taxon>Mollusca</taxon>
        <taxon>Gastropoda</taxon>
        <taxon>Heterobranchia</taxon>
        <taxon>Euthyneura</taxon>
        <taxon>Panpulmonata</taxon>
        <taxon>Sacoglossa</taxon>
        <taxon>Placobranchoidea</taxon>
        <taxon>Plakobranchidae</taxon>
        <taxon>Elysia</taxon>
    </lineage>
</organism>